<accession>A0A9X4LZ22</accession>
<dbReference type="EMBL" id="JANRHA010000002">
    <property type="protein sequence ID" value="MDG3013832.1"/>
    <property type="molecule type" value="Genomic_DNA"/>
</dbReference>
<dbReference type="InterPro" id="IPR050267">
    <property type="entry name" value="Anti-sigma-factor_SerPK"/>
</dbReference>
<evidence type="ECO:0000313" key="4">
    <source>
        <dbReference type="Proteomes" id="UP001152755"/>
    </source>
</evidence>
<dbReference type="CDD" id="cd16936">
    <property type="entry name" value="HATPase_RsbW-like"/>
    <property type="match status" value="1"/>
</dbReference>
<dbReference type="Proteomes" id="UP001152755">
    <property type="component" value="Unassembled WGS sequence"/>
</dbReference>
<dbReference type="PANTHER" id="PTHR35526">
    <property type="entry name" value="ANTI-SIGMA-F FACTOR RSBW-RELATED"/>
    <property type="match status" value="1"/>
</dbReference>
<keyword evidence="1" id="KW-0418">Kinase</keyword>
<proteinExistence type="predicted"/>
<dbReference type="RefSeq" id="WP_332519315.1">
    <property type="nucleotide sequence ID" value="NZ_JANRHA010000002.1"/>
</dbReference>
<dbReference type="InterPro" id="IPR003594">
    <property type="entry name" value="HATPase_dom"/>
</dbReference>
<dbReference type="Gene3D" id="3.30.565.10">
    <property type="entry name" value="Histidine kinase-like ATPase, C-terminal domain"/>
    <property type="match status" value="1"/>
</dbReference>
<dbReference type="PANTHER" id="PTHR35526:SF3">
    <property type="entry name" value="ANTI-SIGMA-F FACTOR RSBW"/>
    <property type="match status" value="1"/>
</dbReference>
<dbReference type="GO" id="GO:0005524">
    <property type="term" value="F:ATP binding"/>
    <property type="evidence" value="ECO:0007669"/>
    <property type="project" value="UniProtKB-KW"/>
</dbReference>
<comment type="caution">
    <text evidence="3">The sequence shown here is derived from an EMBL/GenBank/DDBJ whole genome shotgun (WGS) entry which is preliminary data.</text>
</comment>
<protein>
    <submittedName>
        <fullName evidence="3">ATP-binding protein</fullName>
    </submittedName>
</protein>
<keyword evidence="3" id="KW-0547">Nucleotide-binding</keyword>
<dbReference type="Pfam" id="PF13581">
    <property type="entry name" value="HATPase_c_2"/>
    <property type="match status" value="1"/>
</dbReference>
<reference evidence="3" key="1">
    <citation type="submission" date="2022-08" db="EMBL/GenBank/DDBJ databases">
        <title>Genome analysis of Corynebacteriales strain.</title>
        <authorList>
            <person name="Lee S.D."/>
        </authorList>
    </citation>
    <scope>NUCLEOTIDE SEQUENCE</scope>
    <source>
        <strain evidence="3">D3-21</strain>
    </source>
</reference>
<dbReference type="AlphaFoldDB" id="A0A9X4LZ22"/>
<sequence length="136" mass="14827">MPAEACRLAPMRSALSRFASDAGLPADDACDFLLATYEAMVNVVEHAYPAGEVGTFDLWAAHDAWRGTIVVTVTDRGRWRLDEADPSLHRGRGITLMRSCSDAMEINPDVDGTGTQVTLEWTRDCARPAPDDEQCG</sequence>
<gene>
    <name evidence="3" type="ORF">NVS88_04585</name>
</gene>
<evidence type="ECO:0000256" key="1">
    <source>
        <dbReference type="ARBA" id="ARBA00022527"/>
    </source>
</evidence>
<name>A0A9X4LZ22_9ACTN</name>
<dbReference type="GO" id="GO:0004674">
    <property type="term" value="F:protein serine/threonine kinase activity"/>
    <property type="evidence" value="ECO:0007669"/>
    <property type="project" value="UniProtKB-KW"/>
</dbReference>
<organism evidence="3 4">
    <name type="scientific">Speluncibacter jeojiensis</name>
    <dbReference type="NCBI Taxonomy" id="2710754"/>
    <lineage>
        <taxon>Bacteria</taxon>
        <taxon>Bacillati</taxon>
        <taxon>Actinomycetota</taxon>
        <taxon>Actinomycetes</taxon>
        <taxon>Mycobacteriales</taxon>
        <taxon>Speluncibacteraceae</taxon>
        <taxon>Speluncibacter</taxon>
    </lineage>
</organism>
<keyword evidence="1" id="KW-0808">Transferase</keyword>
<feature type="domain" description="Histidine kinase/HSP90-like ATPase" evidence="2">
    <location>
        <begin position="2"/>
        <end position="121"/>
    </location>
</feature>
<dbReference type="SUPFAM" id="SSF55874">
    <property type="entry name" value="ATPase domain of HSP90 chaperone/DNA topoisomerase II/histidine kinase"/>
    <property type="match status" value="1"/>
</dbReference>
<evidence type="ECO:0000259" key="2">
    <source>
        <dbReference type="Pfam" id="PF13581"/>
    </source>
</evidence>
<evidence type="ECO:0000313" key="3">
    <source>
        <dbReference type="EMBL" id="MDG3013832.1"/>
    </source>
</evidence>
<keyword evidence="4" id="KW-1185">Reference proteome</keyword>
<dbReference type="InterPro" id="IPR036890">
    <property type="entry name" value="HATPase_C_sf"/>
</dbReference>
<keyword evidence="1" id="KW-0723">Serine/threonine-protein kinase</keyword>
<keyword evidence="3" id="KW-0067">ATP-binding</keyword>